<evidence type="ECO:0000259" key="4">
    <source>
        <dbReference type="PROSITE" id="PS50158"/>
    </source>
</evidence>
<reference evidence="5" key="1">
    <citation type="journal article" date="2022" name="Int. J. Mol. Sci.">
        <title>Draft Genome of Tanacetum Coccineum: Genomic Comparison of Closely Related Tanacetum-Family Plants.</title>
        <authorList>
            <person name="Yamashiro T."/>
            <person name="Shiraishi A."/>
            <person name="Nakayama K."/>
            <person name="Satake H."/>
        </authorList>
    </citation>
    <scope>NUCLEOTIDE SEQUENCE</scope>
</reference>
<dbReference type="SMART" id="SM00343">
    <property type="entry name" value="ZnF_C2HC"/>
    <property type="match status" value="1"/>
</dbReference>
<feature type="coiled-coil region" evidence="2">
    <location>
        <begin position="556"/>
        <end position="590"/>
    </location>
</feature>
<evidence type="ECO:0000313" key="6">
    <source>
        <dbReference type="Proteomes" id="UP001151760"/>
    </source>
</evidence>
<sequence>MDPMISLGQKNTLAEYMILFGSDNRPPMLDKDLYDSWKSRMVLYMQNREYRRMILESVEHGPLIWPTVEENGVIRTKKYAKLSAAEKIQANCDMKATNIILQGLPADIYSLVNHHRVAKDLWKRVQLMMQVNTKFLNSLPPEWSKFVTDVKLVKDLHTSNFDQLHAYLEQHELHANEVRIMRERNQDPLAFVANQQMTPPHFNTYQSSYNNPQLQQQFSPSQHASIQPNQHYSSHYPSQAQFNHSSIPPSHTFQSQMNHQTSTVPQVIPQVAYQSPQAPTQLMTESPFVDSGFAVPVFSPGDDPIACLNKAMAFLTAVASSRFPTTNNQLRTSSNPRNQATIQDGRVTVQQVQGRQGQNYSGNTYKSNATSSRGNTTSGQARVVKCYNCQGEGHMARQCTQPKRPRNAAWYKEKAMLAEAQEAGQILDEEQLAFLADPGIPASQTQTVIPHNAAFQTEDLDTYDSDCDDLSSAQAVLMANISNYGSDVISEVPNSETYLNDMDNQSVHALQDFEQSPVMDFTDNEISKRYKERVKIFEQRLNIDLSSREKIIESQIDDMIRKKLTLKEQIDSLEQNLSKQIKEKESLFETFSIFKIESKEKEDKYMENEIDLEKKIKELDNIICKVVQSAQIVHMLTEPQAFYDNTHKQALGYQNPFHLKKPQRLKLTLYDGVVLSNTHVAMPVIDDEETLILEEESRSKCLKKQRILKLLQRKFLINLSIMQI</sequence>
<comment type="caution">
    <text evidence="5">The sequence shown here is derived from an EMBL/GenBank/DDBJ whole genome shotgun (WGS) entry which is preliminary data.</text>
</comment>
<dbReference type="InterPro" id="IPR001878">
    <property type="entry name" value="Znf_CCHC"/>
</dbReference>
<gene>
    <name evidence="5" type="ORF">Tco_1112604</name>
</gene>
<evidence type="ECO:0000313" key="5">
    <source>
        <dbReference type="EMBL" id="GJU02266.1"/>
    </source>
</evidence>
<name>A0ABQ5IQC4_9ASTR</name>
<dbReference type="Pfam" id="PF00098">
    <property type="entry name" value="zf-CCHC"/>
    <property type="match status" value="1"/>
</dbReference>
<protein>
    <submittedName>
        <fullName evidence="5">Integrase, catalytic region, zinc finger, CCHC-type containing protein</fullName>
    </submittedName>
</protein>
<evidence type="ECO:0000256" key="1">
    <source>
        <dbReference type="PROSITE-ProRule" id="PRU00047"/>
    </source>
</evidence>
<proteinExistence type="predicted"/>
<dbReference type="InterPro" id="IPR036875">
    <property type="entry name" value="Znf_CCHC_sf"/>
</dbReference>
<feature type="domain" description="CCHC-type" evidence="4">
    <location>
        <begin position="385"/>
        <end position="401"/>
    </location>
</feature>
<accession>A0ABQ5IQC4</accession>
<dbReference type="SUPFAM" id="SSF57756">
    <property type="entry name" value="Retrovirus zinc finger-like domains"/>
    <property type="match status" value="1"/>
</dbReference>
<feature type="compositionally biased region" description="Polar residues" evidence="3">
    <location>
        <begin position="359"/>
        <end position="377"/>
    </location>
</feature>
<reference evidence="5" key="2">
    <citation type="submission" date="2022-01" db="EMBL/GenBank/DDBJ databases">
        <authorList>
            <person name="Yamashiro T."/>
            <person name="Shiraishi A."/>
            <person name="Satake H."/>
            <person name="Nakayama K."/>
        </authorList>
    </citation>
    <scope>NUCLEOTIDE SEQUENCE</scope>
</reference>
<keyword evidence="1" id="KW-0479">Metal-binding</keyword>
<dbReference type="Gene3D" id="4.10.60.10">
    <property type="entry name" value="Zinc finger, CCHC-type"/>
    <property type="match status" value="1"/>
</dbReference>
<evidence type="ECO:0000256" key="3">
    <source>
        <dbReference type="SAM" id="MobiDB-lite"/>
    </source>
</evidence>
<dbReference type="EMBL" id="BQNB010021042">
    <property type="protein sequence ID" value="GJU02266.1"/>
    <property type="molecule type" value="Genomic_DNA"/>
</dbReference>
<feature type="region of interest" description="Disordered" evidence="3">
    <location>
        <begin position="206"/>
        <end position="255"/>
    </location>
</feature>
<keyword evidence="2" id="KW-0175">Coiled coil</keyword>
<feature type="region of interest" description="Disordered" evidence="3">
    <location>
        <begin position="352"/>
        <end position="377"/>
    </location>
</feature>
<keyword evidence="6" id="KW-1185">Reference proteome</keyword>
<dbReference type="Proteomes" id="UP001151760">
    <property type="component" value="Unassembled WGS sequence"/>
</dbReference>
<keyword evidence="1" id="KW-0862">Zinc</keyword>
<keyword evidence="1" id="KW-0863">Zinc-finger</keyword>
<organism evidence="5 6">
    <name type="scientific">Tanacetum coccineum</name>
    <dbReference type="NCBI Taxonomy" id="301880"/>
    <lineage>
        <taxon>Eukaryota</taxon>
        <taxon>Viridiplantae</taxon>
        <taxon>Streptophyta</taxon>
        <taxon>Embryophyta</taxon>
        <taxon>Tracheophyta</taxon>
        <taxon>Spermatophyta</taxon>
        <taxon>Magnoliopsida</taxon>
        <taxon>eudicotyledons</taxon>
        <taxon>Gunneridae</taxon>
        <taxon>Pentapetalae</taxon>
        <taxon>asterids</taxon>
        <taxon>campanulids</taxon>
        <taxon>Asterales</taxon>
        <taxon>Asteraceae</taxon>
        <taxon>Asteroideae</taxon>
        <taxon>Anthemideae</taxon>
        <taxon>Anthemidinae</taxon>
        <taxon>Tanacetum</taxon>
    </lineage>
</organism>
<evidence type="ECO:0000256" key="2">
    <source>
        <dbReference type="SAM" id="Coils"/>
    </source>
</evidence>
<dbReference type="PROSITE" id="PS50158">
    <property type="entry name" value="ZF_CCHC"/>
    <property type="match status" value="1"/>
</dbReference>